<dbReference type="AlphaFoldDB" id="A0A1K1PDL1"/>
<dbReference type="STRING" id="76595.SAMN05660313_01794"/>
<feature type="region of interest" description="Disordered" evidence="1">
    <location>
        <begin position="306"/>
        <end position="329"/>
    </location>
</feature>
<evidence type="ECO:0000313" key="3">
    <source>
        <dbReference type="EMBL" id="SFW45541.1"/>
    </source>
</evidence>
<dbReference type="NCBIfam" id="TIGR03519">
    <property type="entry name" value="T9SS_PorP_fam"/>
    <property type="match status" value="1"/>
</dbReference>
<dbReference type="EMBL" id="FPIY01000002">
    <property type="protein sequence ID" value="SFW45541.1"/>
    <property type="molecule type" value="Genomic_DNA"/>
</dbReference>
<gene>
    <name evidence="3" type="ORF">SAMN05660313_01794</name>
</gene>
<name>A0A1K1PDL1_9FLAO</name>
<proteinExistence type="predicted"/>
<feature type="transmembrane region" description="Helical" evidence="2">
    <location>
        <begin position="12"/>
        <end position="30"/>
    </location>
</feature>
<dbReference type="Pfam" id="PF11751">
    <property type="entry name" value="PorP_SprF"/>
    <property type="match status" value="1"/>
</dbReference>
<feature type="compositionally biased region" description="Basic and acidic residues" evidence="1">
    <location>
        <begin position="319"/>
        <end position="329"/>
    </location>
</feature>
<keyword evidence="4" id="KW-1185">Reference proteome</keyword>
<reference evidence="4" key="1">
    <citation type="submission" date="2016-11" db="EMBL/GenBank/DDBJ databases">
        <authorList>
            <person name="Varghese N."/>
            <person name="Submissions S."/>
        </authorList>
    </citation>
    <scope>NUCLEOTIDE SEQUENCE [LARGE SCALE GENOMIC DNA]</scope>
    <source>
        <strain evidence="4">DSM 24786</strain>
    </source>
</reference>
<accession>A0A1K1PDL1</accession>
<keyword evidence="2" id="KW-1133">Transmembrane helix</keyword>
<evidence type="ECO:0000256" key="2">
    <source>
        <dbReference type="SAM" id="Phobius"/>
    </source>
</evidence>
<keyword evidence="2" id="KW-0812">Transmembrane</keyword>
<evidence type="ECO:0000256" key="1">
    <source>
        <dbReference type="SAM" id="MobiDB-lite"/>
    </source>
</evidence>
<sequence length="329" mass="36928">MIEQKNKKSIKVFRYLSVAMLFFAATSMYAQKEPQYTQYMYNIGSFNPAYVGSVEDPEIMSLYRAQWIDVPGAPTTIRIGANIPFSNEKTGLGFNAYSDKLGPMSQTLVNISYSYQVKLSDNAKWSFGINAGGSFLDVDFAKGDFEFENEPAIIDNQYNEFYPIIGAGTFVYAEDWYLGLSVPNLLTSTLYNDEVAVIEEDKTQVNFIGGLVFDLSDELKFKPAFLVNYITDSPVNVNLSTNFLIHDKFTLGASYRFDNAVSGLAGFQVSNSMFIGYSYDYSTNAFKNYNDGSHEVVLKFYLGRSGGSSSRKGKKDSKKPKQIDTPRFF</sequence>
<organism evidence="3 4">
    <name type="scientific">Cellulophaga fucicola</name>
    <dbReference type="NCBI Taxonomy" id="76595"/>
    <lineage>
        <taxon>Bacteria</taxon>
        <taxon>Pseudomonadati</taxon>
        <taxon>Bacteroidota</taxon>
        <taxon>Flavobacteriia</taxon>
        <taxon>Flavobacteriales</taxon>
        <taxon>Flavobacteriaceae</taxon>
        <taxon>Cellulophaga</taxon>
    </lineage>
</organism>
<protein>
    <submittedName>
        <fullName evidence="3">Type IX secretion system membrane protein, PorP/SprF family</fullName>
    </submittedName>
</protein>
<keyword evidence="2" id="KW-0472">Membrane</keyword>
<dbReference type="Proteomes" id="UP000183257">
    <property type="component" value="Unassembled WGS sequence"/>
</dbReference>
<evidence type="ECO:0000313" key="4">
    <source>
        <dbReference type="Proteomes" id="UP000183257"/>
    </source>
</evidence>
<dbReference type="RefSeq" id="WP_342039454.1">
    <property type="nucleotide sequence ID" value="NZ_FPIY01000002.1"/>
</dbReference>
<dbReference type="InterPro" id="IPR019861">
    <property type="entry name" value="PorP/SprF_Bacteroidetes"/>
</dbReference>